<dbReference type="GO" id="GO:0005886">
    <property type="term" value="C:plasma membrane"/>
    <property type="evidence" value="ECO:0007669"/>
    <property type="project" value="UniProtKB-SubCell"/>
</dbReference>
<dbReference type="AlphaFoldDB" id="A0A8J3C118"/>
<dbReference type="EMBL" id="BMMX01000011">
    <property type="protein sequence ID" value="GGK93624.1"/>
    <property type="molecule type" value="Genomic_DNA"/>
</dbReference>
<feature type="transmembrane region" description="Helical" evidence="8">
    <location>
        <begin position="401"/>
        <end position="420"/>
    </location>
</feature>
<protein>
    <recommendedName>
        <fullName evidence="11">Alpha-1,2-mannosyltransferase</fullName>
    </recommendedName>
</protein>
<evidence type="ECO:0000256" key="8">
    <source>
        <dbReference type="SAM" id="Phobius"/>
    </source>
</evidence>
<keyword evidence="3" id="KW-0808">Transferase</keyword>
<keyword evidence="4 8" id="KW-0812">Transmembrane</keyword>
<keyword evidence="2" id="KW-1003">Cell membrane</keyword>
<reference evidence="9" key="2">
    <citation type="submission" date="2020-09" db="EMBL/GenBank/DDBJ databases">
        <authorList>
            <person name="Sun Q."/>
            <person name="Zhou Y."/>
        </authorList>
    </citation>
    <scope>NUCLEOTIDE SEQUENCE</scope>
    <source>
        <strain evidence="9">CGMCC 4.7299</strain>
    </source>
</reference>
<feature type="transmembrane region" description="Helical" evidence="8">
    <location>
        <begin position="12"/>
        <end position="34"/>
    </location>
</feature>
<gene>
    <name evidence="9" type="ORF">GCM10012284_29440</name>
</gene>
<feature type="transmembrane region" description="Helical" evidence="8">
    <location>
        <begin position="202"/>
        <end position="227"/>
    </location>
</feature>
<organism evidence="9 10">
    <name type="scientific">Mangrovihabitans endophyticus</name>
    <dbReference type="NCBI Taxonomy" id="1751298"/>
    <lineage>
        <taxon>Bacteria</taxon>
        <taxon>Bacillati</taxon>
        <taxon>Actinomycetota</taxon>
        <taxon>Actinomycetes</taxon>
        <taxon>Micromonosporales</taxon>
        <taxon>Micromonosporaceae</taxon>
        <taxon>Mangrovihabitans</taxon>
    </lineage>
</organism>
<feature type="transmembrane region" description="Helical" evidence="8">
    <location>
        <begin position="376"/>
        <end position="395"/>
    </location>
</feature>
<evidence type="ECO:0000256" key="5">
    <source>
        <dbReference type="ARBA" id="ARBA00022989"/>
    </source>
</evidence>
<dbReference type="Proteomes" id="UP000656042">
    <property type="component" value="Unassembled WGS sequence"/>
</dbReference>
<evidence type="ECO:0000313" key="10">
    <source>
        <dbReference type="Proteomes" id="UP000656042"/>
    </source>
</evidence>
<comment type="subcellular location">
    <subcellularLocation>
        <location evidence="1">Cell membrane</location>
        <topology evidence="1">Multi-pass membrane protein</topology>
    </subcellularLocation>
</comment>
<evidence type="ECO:0000256" key="3">
    <source>
        <dbReference type="ARBA" id="ARBA00022679"/>
    </source>
</evidence>
<feature type="transmembrane region" description="Helical" evidence="8">
    <location>
        <begin position="90"/>
        <end position="111"/>
    </location>
</feature>
<comment type="caution">
    <text evidence="9">The sequence shown here is derived from an EMBL/GenBank/DDBJ whole genome shotgun (WGS) entry which is preliminary data.</text>
</comment>
<name>A0A8J3C118_9ACTN</name>
<feature type="transmembrane region" description="Helical" evidence="8">
    <location>
        <begin position="234"/>
        <end position="252"/>
    </location>
</feature>
<evidence type="ECO:0000313" key="9">
    <source>
        <dbReference type="EMBL" id="GGK93624.1"/>
    </source>
</evidence>
<dbReference type="InterPro" id="IPR018584">
    <property type="entry name" value="GT87"/>
</dbReference>
<feature type="transmembrane region" description="Helical" evidence="8">
    <location>
        <begin position="123"/>
        <end position="143"/>
    </location>
</feature>
<sequence length="453" mass="47761">MPVLERTRTHTTVRRSTVTVAAMVGAVLVLGAVADRYGFAGLAVDRGALTSWLSGGGLYAFRDPVVHLGTAMSPPTAFFLLPSAWVPLRVAGWLLALCGVTALVLAAVALAAPMARRHGRPRWIAVLLAVAMAVAIEPVRATLGLGTLDLLVFGLLVADVVALRRGAWVRSREAWWPGRTAAQTADGTAPATRLRRGWANGAWAGVGTGLATVFAMGSGLFIVYLGLTRQWRPMITALITSVTLAAGALVAAPHETAAWFAEVFWRLDRTGGIARPDNQSLAGVLARLYDSATTPVLLWSSFAMLLLAVGLIRARSAHAEGDEVAAFTVVGLTGAIVGPVTGIHELIWVFPALLILIDVAARHRTATRRPVRGRRLPGGGVSAAAVATLLLFATAEMWTSTGPITVNAYALALILLVNALPHRPGAAPAFPVDRWSKPNRLPMVPAARRTTDS</sequence>
<reference evidence="9" key="1">
    <citation type="journal article" date="2014" name="Int. J. Syst. Evol. Microbiol.">
        <title>Complete genome sequence of Corynebacterium casei LMG S-19264T (=DSM 44701T), isolated from a smear-ripened cheese.</title>
        <authorList>
            <consortium name="US DOE Joint Genome Institute (JGI-PGF)"/>
            <person name="Walter F."/>
            <person name="Albersmeier A."/>
            <person name="Kalinowski J."/>
            <person name="Ruckert C."/>
        </authorList>
    </citation>
    <scope>NUCLEOTIDE SEQUENCE</scope>
    <source>
        <strain evidence="9">CGMCC 4.7299</strain>
    </source>
</reference>
<proteinExistence type="inferred from homology"/>
<dbReference type="Pfam" id="PF09594">
    <property type="entry name" value="GT87"/>
    <property type="match status" value="1"/>
</dbReference>
<dbReference type="GO" id="GO:0016758">
    <property type="term" value="F:hexosyltransferase activity"/>
    <property type="evidence" value="ECO:0007669"/>
    <property type="project" value="InterPro"/>
</dbReference>
<dbReference type="RefSeq" id="WP_189079760.1">
    <property type="nucleotide sequence ID" value="NZ_BMMX01000011.1"/>
</dbReference>
<accession>A0A8J3C118</accession>
<evidence type="ECO:0000256" key="4">
    <source>
        <dbReference type="ARBA" id="ARBA00022692"/>
    </source>
</evidence>
<evidence type="ECO:0000256" key="2">
    <source>
        <dbReference type="ARBA" id="ARBA00022475"/>
    </source>
</evidence>
<keyword evidence="5 8" id="KW-1133">Transmembrane helix</keyword>
<feature type="transmembrane region" description="Helical" evidence="8">
    <location>
        <begin position="296"/>
        <end position="312"/>
    </location>
</feature>
<keyword evidence="10" id="KW-1185">Reference proteome</keyword>
<evidence type="ECO:0000256" key="1">
    <source>
        <dbReference type="ARBA" id="ARBA00004651"/>
    </source>
</evidence>
<evidence type="ECO:0008006" key="11">
    <source>
        <dbReference type="Google" id="ProtNLM"/>
    </source>
</evidence>
<comment type="similarity">
    <text evidence="7">Belongs to the glycosyltransferase 87 family.</text>
</comment>
<evidence type="ECO:0000256" key="7">
    <source>
        <dbReference type="ARBA" id="ARBA00024033"/>
    </source>
</evidence>
<keyword evidence="6 8" id="KW-0472">Membrane</keyword>
<evidence type="ECO:0000256" key="6">
    <source>
        <dbReference type="ARBA" id="ARBA00023136"/>
    </source>
</evidence>